<evidence type="ECO:0000313" key="2">
    <source>
        <dbReference type="Proteomes" id="UP000002668"/>
    </source>
</evidence>
<dbReference type="InParanoid" id="E5R4Z7"/>
<evidence type="ECO:0000313" key="1">
    <source>
        <dbReference type="EMBL" id="CBX92270.1"/>
    </source>
</evidence>
<dbReference type="VEuPathDB" id="FungiDB:LEMA_P049760.1"/>
<organism evidence="2">
    <name type="scientific">Leptosphaeria maculans (strain JN3 / isolate v23.1.3 / race Av1-4-5-6-7-8)</name>
    <name type="common">Blackleg fungus</name>
    <name type="synonym">Phoma lingam</name>
    <dbReference type="NCBI Taxonomy" id="985895"/>
    <lineage>
        <taxon>Eukaryota</taxon>
        <taxon>Fungi</taxon>
        <taxon>Dikarya</taxon>
        <taxon>Ascomycota</taxon>
        <taxon>Pezizomycotina</taxon>
        <taxon>Dothideomycetes</taxon>
        <taxon>Pleosporomycetidae</taxon>
        <taxon>Pleosporales</taxon>
        <taxon>Pleosporineae</taxon>
        <taxon>Leptosphaeriaceae</taxon>
        <taxon>Plenodomus</taxon>
        <taxon>Plenodomus lingam/Leptosphaeria maculans species complex</taxon>
    </lineage>
</organism>
<reference evidence="2" key="1">
    <citation type="journal article" date="2011" name="Nat. Commun.">
        <title>Effector diversification within compartments of the Leptosphaeria maculans genome affected by Repeat-Induced Point mutations.</title>
        <authorList>
            <person name="Rouxel T."/>
            <person name="Grandaubert J."/>
            <person name="Hane J.K."/>
            <person name="Hoede C."/>
            <person name="van de Wouw A.P."/>
            <person name="Couloux A."/>
            <person name="Dominguez V."/>
            <person name="Anthouard V."/>
            <person name="Bally P."/>
            <person name="Bourras S."/>
            <person name="Cozijnsen A.J."/>
            <person name="Ciuffetti L.M."/>
            <person name="Degrave A."/>
            <person name="Dilmaghani A."/>
            <person name="Duret L."/>
            <person name="Fudal I."/>
            <person name="Goodwin S.B."/>
            <person name="Gout L."/>
            <person name="Glaser N."/>
            <person name="Linglin J."/>
            <person name="Kema G.H.J."/>
            <person name="Lapalu N."/>
            <person name="Lawrence C.B."/>
            <person name="May K."/>
            <person name="Meyer M."/>
            <person name="Ollivier B."/>
            <person name="Poulain J."/>
            <person name="Schoch C.L."/>
            <person name="Simon A."/>
            <person name="Spatafora J.W."/>
            <person name="Stachowiak A."/>
            <person name="Turgeon B.G."/>
            <person name="Tyler B.M."/>
            <person name="Vincent D."/>
            <person name="Weissenbach J."/>
            <person name="Amselem J."/>
            <person name="Quesneville H."/>
            <person name="Oliver R.P."/>
            <person name="Wincker P."/>
            <person name="Balesdent M.-H."/>
            <person name="Howlett B.J."/>
        </authorList>
    </citation>
    <scope>NUCLEOTIDE SEQUENCE [LARGE SCALE GENOMIC DNA]</scope>
    <source>
        <strain evidence="2">JN3 / isolate v23.1.3 / race Av1-4-5-6-7-8</strain>
    </source>
</reference>
<accession>E5R4Z7</accession>
<protein>
    <submittedName>
        <fullName evidence="1">Predicted protein</fullName>
    </submittedName>
</protein>
<dbReference type="Proteomes" id="UP000002668">
    <property type="component" value="Genome"/>
</dbReference>
<dbReference type="OrthoDB" id="10517939at2759"/>
<dbReference type="EMBL" id="FP929083">
    <property type="protein sequence ID" value="CBX92270.1"/>
    <property type="molecule type" value="Genomic_DNA"/>
</dbReference>
<sequence>MLLCTWEPASRLFEEALPLNGRRQPNAFVGNFHHHQAPGTCHTLPTYRGATLRASPNPPDPVDSRKLASTWAKAVEICLTIERRPAAFGQAFGFLAGLGP</sequence>
<gene>
    <name evidence="1" type="ORF">LEMA_P049760.1</name>
</gene>
<name>E5R4Z7_LEPMJ</name>
<proteinExistence type="predicted"/>
<dbReference type="AlphaFoldDB" id="E5R4Z7"/>
<keyword evidence="2" id="KW-1185">Reference proteome</keyword>
<dbReference type="HOGENOM" id="CLU_2306638_0_0_1"/>